<dbReference type="AlphaFoldDB" id="A0A4Q1D3E6"/>
<dbReference type="PROSITE" id="PS50093">
    <property type="entry name" value="PKD"/>
    <property type="match status" value="1"/>
</dbReference>
<dbReference type="SMART" id="SM00089">
    <property type="entry name" value="PKD"/>
    <property type="match status" value="2"/>
</dbReference>
<dbReference type="Pfam" id="PF18911">
    <property type="entry name" value="PKD_4"/>
    <property type="match status" value="1"/>
</dbReference>
<evidence type="ECO:0000313" key="2">
    <source>
        <dbReference type="EMBL" id="RXK82818.1"/>
    </source>
</evidence>
<reference evidence="2 3" key="1">
    <citation type="submission" date="2019-01" db="EMBL/GenBank/DDBJ databases">
        <title>Filimonas sp. strain TTM-71.</title>
        <authorList>
            <person name="Chen W.-M."/>
        </authorList>
    </citation>
    <scope>NUCLEOTIDE SEQUENCE [LARGE SCALE GENOMIC DNA]</scope>
    <source>
        <strain evidence="2 3">TTM-71</strain>
    </source>
</reference>
<name>A0A4Q1D3E6_9BACT</name>
<dbReference type="Proteomes" id="UP000290545">
    <property type="component" value="Unassembled WGS sequence"/>
</dbReference>
<dbReference type="InterPro" id="IPR035234">
    <property type="entry name" value="IgGFc-bd_N"/>
</dbReference>
<dbReference type="Pfam" id="PF13585">
    <property type="entry name" value="CHU_C"/>
    <property type="match status" value="1"/>
</dbReference>
<gene>
    <name evidence="2" type="ORF">ESB13_11810</name>
</gene>
<dbReference type="InterPro" id="IPR000601">
    <property type="entry name" value="PKD_dom"/>
</dbReference>
<feature type="domain" description="PKD" evidence="1">
    <location>
        <begin position="721"/>
        <end position="774"/>
    </location>
</feature>
<dbReference type="PANTHER" id="PTHR46534">
    <property type="entry name" value="IGGFC_BINDING DOMAIN-CONTAINING PROTEIN"/>
    <property type="match status" value="1"/>
</dbReference>
<dbReference type="SUPFAM" id="SSF49299">
    <property type="entry name" value="PKD domain"/>
    <property type="match status" value="1"/>
</dbReference>
<dbReference type="Gene3D" id="2.60.40.10">
    <property type="entry name" value="Immunoglobulins"/>
    <property type="match status" value="2"/>
</dbReference>
<proteinExistence type="predicted"/>
<accession>A0A4Q1D3E6</accession>
<evidence type="ECO:0000259" key="1">
    <source>
        <dbReference type="PROSITE" id="PS50093"/>
    </source>
</evidence>
<organism evidence="2 3">
    <name type="scientific">Filimonas effusa</name>
    <dbReference type="NCBI Taxonomy" id="2508721"/>
    <lineage>
        <taxon>Bacteria</taxon>
        <taxon>Pseudomonadati</taxon>
        <taxon>Bacteroidota</taxon>
        <taxon>Chitinophagia</taxon>
        <taxon>Chitinophagales</taxon>
        <taxon>Chitinophagaceae</taxon>
        <taxon>Filimonas</taxon>
    </lineage>
</organism>
<dbReference type="RefSeq" id="WP_129003520.1">
    <property type="nucleotide sequence ID" value="NZ_SDHZ01000002.1"/>
</dbReference>
<dbReference type="PANTHER" id="PTHR46534:SF1">
    <property type="entry name" value="IGGFC-BINDING PROTEIN N-TERMINAL DOMAIN-CONTAINING PROTEIN"/>
    <property type="match status" value="1"/>
</dbReference>
<dbReference type="OrthoDB" id="7794186at2"/>
<dbReference type="InterPro" id="IPR022409">
    <property type="entry name" value="PKD/Chitinase_dom"/>
</dbReference>
<keyword evidence="3" id="KW-1185">Reference proteome</keyword>
<sequence length="939" mass="101183">MWHLVITHIKTIVPVTILLFLQQEWCFAQSLSNEGKEFWVAYAPHRLMGSGAGNAQEMYLCFSAATNAHIRVTISGTAYLEEYDVAANTIATSKPIPKGIPAAAYDARLFKTGNVEDVYRQHAIHIETNVPVVAYARIAAPDGAATALLLPADTWGYAYVSLNSKQSCARTRGGNKDCFSFMYIIAANNNTRLNITPSANTRGGRKAGTAFTLTLQKGEVFLMAGEAVDDENGADLSGTRVTSVANDQGNCYPVAVFSGSSYTQVACTGTDGSAQNLLQQAVPLPAWGTEFMTSPTSVDDNPAQHNINIYRILVSDPATIVKKNGQRLWGLNGSYYEYQSNTADFIEADKPIFVAQYMPSANACSYTGTGNPSMIYLSATSQAVRRTQCFRDNSNSVKATYLLLIIPSKGLAQLKIDGKPDNYDNAYAHPNKAGYTVVVKRWSAGGAQQCVIDSDDAFTAITCGMGAGLSYGFNAGVLLSAKSGLASIQNKYAATTGSQEFTCVNTPVALSVLLRYQPERLEWRFSELPAVVTPAANVTTLQPVSTGTEIIDGITYYRYSLPGYYAFKTEGMYDLPLYATGLSVTNCSHTERIPYNIQVKATHVIAYDVSYKGCRKTEDVVFNAAASFEGGEDISTWQWYFPDDSIAKTKTTSYSLQPGPHTMRLLAADAQGCVADTTFGFNIPAAPIALFSADAASVCQDAPLQFTGETPAGTSEVIKEWRWDFGDGSGATTRNPVKQFARPGNYTVNLTVTSGQGCASLPATASYTVHALPLIDAGADLNALKDSQVTLKASAMNAAQLTFSWQPAALLNSPDVLNPSYRVTHDQRFLLKASGGPGNCTATDSVKVTMLLPVEVPNSFSPNGDGIHDRWFIPQLAAYEGASVIVVNRYGQQVFHAAGYTTPWDGTSEGKPLAAGTYYYIIRLPVKKETITGTLTILR</sequence>
<dbReference type="InterPro" id="IPR026341">
    <property type="entry name" value="T9SS_type_B"/>
</dbReference>
<dbReference type="InterPro" id="IPR013783">
    <property type="entry name" value="Ig-like_fold"/>
</dbReference>
<dbReference type="Pfam" id="PF00801">
    <property type="entry name" value="PKD"/>
    <property type="match status" value="1"/>
</dbReference>
<dbReference type="CDD" id="cd00146">
    <property type="entry name" value="PKD"/>
    <property type="match status" value="2"/>
</dbReference>
<dbReference type="EMBL" id="SDHZ01000002">
    <property type="protein sequence ID" value="RXK82818.1"/>
    <property type="molecule type" value="Genomic_DNA"/>
</dbReference>
<dbReference type="NCBIfam" id="TIGR04131">
    <property type="entry name" value="Bac_Flav_CTERM"/>
    <property type="match status" value="1"/>
</dbReference>
<evidence type="ECO:0000313" key="3">
    <source>
        <dbReference type="Proteomes" id="UP000290545"/>
    </source>
</evidence>
<comment type="caution">
    <text evidence="2">The sequence shown here is derived from an EMBL/GenBank/DDBJ whole genome shotgun (WGS) entry which is preliminary data.</text>
</comment>
<protein>
    <submittedName>
        <fullName evidence="2">T9SS type B sorting domain-containing protein</fullName>
    </submittedName>
</protein>
<dbReference type="Pfam" id="PF17517">
    <property type="entry name" value="IgGFc_binding"/>
    <property type="match status" value="1"/>
</dbReference>
<dbReference type="InterPro" id="IPR035986">
    <property type="entry name" value="PKD_dom_sf"/>
</dbReference>